<comment type="caution">
    <text evidence="7">The sequence shown here is derived from an EMBL/GenBank/DDBJ whole genome shotgun (WGS) entry which is preliminary data.</text>
</comment>
<gene>
    <name evidence="7" type="ORF">F7D73_13160</name>
</gene>
<keyword evidence="3" id="KW-1015">Disulfide bond</keyword>
<keyword evidence="5" id="KW-0732">Signal</keyword>
<evidence type="ECO:0000256" key="5">
    <source>
        <dbReference type="SAM" id="SignalP"/>
    </source>
</evidence>
<evidence type="ECO:0000256" key="3">
    <source>
        <dbReference type="ARBA" id="ARBA00023157"/>
    </source>
</evidence>
<evidence type="ECO:0000256" key="1">
    <source>
        <dbReference type="ARBA" id="ARBA00004196"/>
    </source>
</evidence>
<dbReference type="GO" id="GO:0017004">
    <property type="term" value="P:cytochrome complex assembly"/>
    <property type="evidence" value="ECO:0007669"/>
    <property type="project" value="UniProtKB-KW"/>
</dbReference>
<organism evidence="7 8">
    <name type="scientific">Segatella copri</name>
    <dbReference type="NCBI Taxonomy" id="165179"/>
    <lineage>
        <taxon>Bacteria</taxon>
        <taxon>Pseudomonadati</taxon>
        <taxon>Bacteroidota</taxon>
        <taxon>Bacteroidia</taxon>
        <taxon>Bacteroidales</taxon>
        <taxon>Prevotellaceae</taxon>
        <taxon>Segatella</taxon>
    </lineage>
</organism>
<protein>
    <submittedName>
        <fullName evidence="7">TlpA family protein disulfide reductase</fullName>
    </submittedName>
</protein>
<dbReference type="InterPro" id="IPR013766">
    <property type="entry name" value="Thioredoxin_domain"/>
</dbReference>
<reference evidence="7 8" key="1">
    <citation type="submission" date="2019-09" db="EMBL/GenBank/DDBJ databases">
        <title>Distinct polysaccharide growth profiles of human intestinal Prevotella copri isolates.</title>
        <authorList>
            <person name="Fehlner-Peach H."/>
            <person name="Magnabosco C."/>
            <person name="Raghavan V."/>
            <person name="Scher J.U."/>
            <person name="Tett A."/>
            <person name="Cox L.M."/>
            <person name="Gottsegen C."/>
            <person name="Watters A."/>
            <person name="Wiltshire- Gordon J.D."/>
            <person name="Segata N."/>
            <person name="Bonneau R."/>
            <person name="Littman D.R."/>
        </authorList>
    </citation>
    <scope>NUCLEOTIDE SEQUENCE [LARGE SCALE GENOMIC DNA]</scope>
    <source>
        <strain evidence="8">iA622</strain>
    </source>
</reference>
<dbReference type="Proteomes" id="UP000480425">
    <property type="component" value="Unassembled WGS sequence"/>
</dbReference>
<dbReference type="EMBL" id="VZCB01000095">
    <property type="protein sequence ID" value="MQN81871.1"/>
    <property type="molecule type" value="Genomic_DNA"/>
</dbReference>
<dbReference type="PANTHER" id="PTHR42852:SF6">
    <property type="entry name" value="THIOL:DISULFIDE INTERCHANGE PROTEIN DSBE"/>
    <property type="match status" value="1"/>
</dbReference>
<feature type="domain" description="Thioredoxin" evidence="6">
    <location>
        <begin position="14"/>
        <end position="171"/>
    </location>
</feature>
<feature type="chain" id="PRO_5026205810" evidence="5">
    <location>
        <begin position="21"/>
        <end position="171"/>
    </location>
</feature>
<dbReference type="AlphaFoldDB" id="A0A6G1U530"/>
<dbReference type="InterPro" id="IPR036249">
    <property type="entry name" value="Thioredoxin-like_sf"/>
</dbReference>
<dbReference type="GO" id="GO:0030313">
    <property type="term" value="C:cell envelope"/>
    <property type="evidence" value="ECO:0007669"/>
    <property type="project" value="UniProtKB-SubCell"/>
</dbReference>
<evidence type="ECO:0000313" key="7">
    <source>
        <dbReference type="EMBL" id="MQN81871.1"/>
    </source>
</evidence>
<dbReference type="PANTHER" id="PTHR42852">
    <property type="entry name" value="THIOL:DISULFIDE INTERCHANGE PROTEIN DSBE"/>
    <property type="match status" value="1"/>
</dbReference>
<dbReference type="CDD" id="cd02966">
    <property type="entry name" value="TlpA_like_family"/>
    <property type="match status" value="1"/>
</dbReference>
<evidence type="ECO:0000313" key="8">
    <source>
        <dbReference type="Proteomes" id="UP000480425"/>
    </source>
</evidence>
<sequence length="171" mass="19402">MKKAIFSLLLMAASVIGANAQGSATTAQNPQDVDVLYAKNLLAVGTEAPAFPALKKGTWTVLDFWATWCPDCRREIPTVKEMFLKYGTRAKFIGVSMDTDKQKLDNYTQANGVEWEQYSEFKKWKETQISKDYKISWLPTMYLINPEGKVVYTTVLAERMAKKLAEIFPEK</sequence>
<dbReference type="PROSITE" id="PS51352">
    <property type="entry name" value="THIOREDOXIN_2"/>
    <property type="match status" value="1"/>
</dbReference>
<evidence type="ECO:0000259" key="6">
    <source>
        <dbReference type="PROSITE" id="PS51352"/>
    </source>
</evidence>
<dbReference type="SUPFAM" id="SSF52833">
    <property type="entry name" value="Thioredoxin-like"/>
    <property type="match status" value="1"/>
</dbReference>
<evidence type="ECO:0000256" key="4">
    <source>
        <dbReference type="ARBA" id="ARBA00023284"/>
    </source>
</evidence>
<dbReference type="RefSeq" id="WP_153125357.1">
    <property type="nucleotide sequence ID" value="NZ_VZCB01000095.1"/>
</dbReference>
<keyword evidence="4" id="KW-0676">Redox-active center</keyword>
<comment type="subcellular location">
    <subcellularLocation>
        <location evidence="1">Cell envelope</location>
    </subcellularLocation>
</comment>
<accession>A0A6G1U530</accession>
<keyword evidence="2" id="KW-0201">Cytochrome c-type biogenesis</keyword>
<dbReference type="Gene3D" id="3.40.30.10">
    <property type="entry name" value="Glutaredoxin"/>
    <property type="match status" value="1"/>
</dbReference>
<dbReference type="InterPro" id="IPR050553">
    <property type="entry name" value="Thioredoxin_ResA/DsbE_sf"/>
</dbReference>
<proteinExistence type="predicted"/>
<dbReference type="Pfam" id="PF13905">
    <property type="entry name" value="Thioredoxin_8"/>
    <property type="match status" value="1"/>
</dbReference>
<evidence type="ECO:0000256" key="2">
    <source>
        <dbReference type="ARBA" id="ARBA00022748"/>
    </source>
</evidence>
<dbReference type="OrthoDB" id="9794348at2"/>
<feature type="signal peptide" evidence="5">
    <location>
        <begin position="1"/>
        <end position="20"/>
    </location>
</feature>
<dbReference type="InterPro" id="IPR012336">
    <property type="entry name" value="Thioredoxin-like_fold"/>
</dbReference>
<name>A0A6G1U530_9BACT</name>